<sequence>MNAAEIMSKADPGAYPQLVDVLTRGLGRSLHQPGAREWDAALSRIEAQINRSFYEHRRAAKAGSNLKQAAEEKPL</sequence>
<evidence type="ECO:0000313" key="1">
    <source>
        <dbReference type="EMBL" id="GFH20865.1"/>
    </source>
</evidence>
<dbReference type="Proteomes" id="UP000485058">
    <property type="component" value="Unassembled WGS sequence"/>
</dbReference>
<accession>A0A699ZG13</accession>
<evidence type="ECO:0000313" key="2">
    <source>
        <dbReference type="Proteomes" id="UP000485058"/>
    </source>
</evidence>
<dbReference type="EMBL" id="BLLF01001712">
    <property type="protein sequence ID" value="GFH20865.1"/>
    <property type="molecule type" value="Genomic_DNA"/>
</dbReference>
<organism evidence="1 2">
    <name type="scientific">Haematococcus lacustris</name>
    <name type="common">Green alga</name>
    <name type="synonym">Haematococcus pluvialis</name>
    <dbReference type="NCBI Taxonomy" id="44745"/>
    <lineage>
        <taxon>Eukaryota</taxon>
        <taxon>Viridiplantae</taxon>
        <taxon>Chlorophyta</taxon>
        <taxon>core chlorophytes</taxon>
        <taxon>Chlorophyceae</taxon>
        <taxon>CS clade</taxon>
        <taxon>Chlamydomonadales</taxon>
        <taxon>Haematococcaceae</taxon>
        <taxon>Haematococcus</taxon>
    </lineage>
</organism>
<keyword evidence="2" id="KW-1185">Reference proteome</keyword>
<comment type="caution">
    <text evidence="1">The sequence shown here is derived from an EMBL/GenBank/DDBJ whole genome shotgun (WGS) entry which is preliminary data.</text>
</comment>
<dbReference type="AlphaFoldDB" id="A0A699ZG13"/>
<gene>
    <name evidence="1" type="ORF">HaLaN_18060</name>
</gene>
<name>A0A699ZG13_HAELA</name>
<reference evidence="1 2" key="1">
    <citation type="submission" date="2020-02" db="EMBL/GenBank/DDBJ databases">
        <title>Draft genome sequence of Haematococcus lacustris strain NIES-144.</title>
        <authorList>
            <person name="Morimoto D."/>
            <person name="Nakagawa S."/>
            <person name="Yoshida T."/>
            <person name="Sawayama S."/>
        </authorList>
    </citation>
    <scope>NUCLEOTIDE SEQUENCE [LARGE SCALE GENOMIC DNA]</scope>
    <source>
        <strain evidence="1 2">NIES-144</strain>
    </source>
</reference>
<protein>
    <submittedName>
        <fullName evidence="1">Uncharacterized protein</fullName>
    </submittedName>
</protein>
<proteinExistence type="predicted"/>